<evidence type="ECO:0000313" key="2">
    <source>
        <dbReference type="Proteomes" id="UP001430953"/>
    </source>
</evidence>
<proteinExistence type="predicted"/>
<sequence>MESNPALLEEKLFPRKKTRRSQKQKVPITPATIRTPADSCRSVSRAAAWNRTVCFLSLELFLLFGCGLLSSSSSSIVKAGLTLSALTTIYIVSFSNDTKSSLVLNCCVLSPSSGPGNFKFSPYVVSPAVAFISSL</sequence>
<protein>
    <submittedName>
        <fullName evidence="1">Uncharacterized protein</fullName>
    </submittedName>
</protein>
<organism evidence="1 2">
    <name type="scientific">Cardiocondyla obscurior</name>
    <dbReference type="NCBI Taxonomy" id="286306"/>
    <lineage>
        <taxon>Eukaryota</taxon>
        <taxon>Metazoa</taxon>
        <taxon>Ecdysozoa</taxon>
        <taxon>Arthropoda</taxon>
        <taxon>Hexapoda</taxon>
        <taxon>Insecta</taxon>
        <taxon>Pterygota</taxon>
        <taxon>Neoptera</taxon>
        <taxon>Endopterygota</taxon>
        <taxon>Hymenoptera</taxon>
        <taxon>Apocrita</taxon>
        <taxon>Aculeata</taxon>
        <taxon>Formicoidea</taxon>
        <taxon>Formicidae</taxon>
        <taxon>Myrmicinae</taxon>
        <taxon>Cardiocondyla</taxon>
    </lineage>
</organism>
<comment type="caution">
    <text evidence="1">The sequence shown here is derived from an EMBL/GenBank/DDBJ whole genome shotgun (WGS) entry which is preliminary data.</text>
</comment>
<keyword evidence="2" id="KW-1185">Reference proteome</keyword>
<dbReference type="AlphaFoldDB" id="A0AAW2EF81"/>
<gene>
    <name evidence="1" type="ORF">PUN28_017961</name>
</gene>
<evidence type="ECO:0000313" key="1">
    <source>
        <dbReference type="EMBL" id="KAL0102384.1"/>
    </source>
</evidence>
<reference evidence="1 2" key="1">
    <citation type="submission" date="2023-03" db="EMBL/GenBank/DDBJ databases">
        <title>High recombination rates correlate with genetic variation in Cardiocondyla obscurior ants.</title>
        <authorList>
            <person name="Errbii M."/>
        </authorList>
    </citation>
    <scope>NUCLEOTIDE SEQUENCE [LARGE SCALE GENOMIC DNA]</scope>
    <source>
        <strain evidence="1">Alpha-2009</strain>
        <tissue evidence="1">Whole body</tissue>
    </source>
</reference>
<dbReference type="Proteomes" id="UP001430953">
    <property type="component" value="Unassembled WGS sequence"/>
</dbReference>
<dbReference type="EMBL" id="JADYXP020000022">
    <property type="protein sequence ID" value="KAL0102384.1"/>
    <property type="molecule type" value="Genomic_DNA"/>
</dbReference>
<name>A0AAW2EF81_9HYME</name>
<accession>A0AAW2EF81</accession>